<name>A0A2Z7AJK2_9LAMI</name>
<evidence type="ECO:0000313" key="1">
    <source>
        <dbReference type="EMBL" id="KZV21954.1"/>
    </source>
</evidence>
<evidence type="ECO:0000313" key="2">
    <source>
        <dbReference type="Proteomes" id="UP000250235"/>
    </source>
</evidence>
<dbReference type="EMBL" id="KV014634">
    <property type="protein sequence ID" value="KZV21954.1"/>
    <property type="molecule type" value="Genomic_DNA"/>
</dbReference>
<dbReference type="Proteomes" id="UP000250235">
    <property type="component" value="Unassembled WGS sequence"/>
</dbReference>
<proteinExistence type="predicted"/>
<protein>
    <submittedName>
        <fullName evidence="1">Uncharacterized protein</fullName>
    </submittedName>
</protein>
<accession>A0A2Z7AJK2</accession>
<dbReference type="AlphaFoldDB" id="A0A2Z7AJK2"/>
<reference evidence="1 2" key="1">
    <citation type="journal article" date="2015" name="Proc. Natl. Acad. Sci. U.S.A.">
        <title>The resurrection genome of Boea hygrometrica: A blueprint for survival of dehydration.</title>
        <authorList>
            <person name="Xiao L."/>
            <person name="Yang G."/>
            <person name="Zhang L."/>
            <person name="Yang X."/>
            <person name="Zhao S."/>
            <person name="Ji Z."/>
            <person name="Zhou Q."/>
            <person name="Hu M."/>
            <person name="Wang Y."/>
            <person name="Chen M."/>
            <person name="Xu Y."/>
            <person name="Jin H."/>
            <person name="Xiao X."/>
            <person name="Hu G."/>
            <person name="Bao F."/>
            <person name="Hu Y."/>
            <person name="Wan P."/>
            <person name="Li L."/>
            <person name="Deng X."/>
            <person name="Kuang T."/>
            <person name="Xiang C."/>
            <person name="Zhu J.K."/>
            <person name="Oliver M.J."/>
            <person name="He Y."/>
        </authorList>
    </citation>
    <scope>NUCLEOTIDE SEQUENCE [LARGE SCALE GENOMIC DNA]</scope>
    <source>
        <strain evidence="2">cv. XS01</strain>
    </source>
</reference>
<sequence length="136" mass="15193">MAIFSGLPMKAVADMKQIFSVATVPIKPSRKKKEMKVKYRILNDIVDKALMAEAGSFDAVTTNRFELMVAINSGLKINWEHVLFNVLASMVSNLSMQSQGYRIQISLIWEKLVKADLGESTSLHPLKVLNTKSVHT</sequence>
<keyword evidence="2" id="KW-1185">Reference proteome</keyword>
<gene>
    <name evidence="1" type="ORF">F511_41836</name>
</gene>
<organism evidence="1 2">
    <name type="scientific">Dorcoceras hygrometricum</name>
    <dbReference type="NCBI Taxonomy" id="472368"/>
    <lineage>
        <taxon>Eukaryota</taxon>
        <taxon>Viridiplantae</taxon>
        <taxon>Streptophyta</taxon>
        <taxon>Embryophyta</taxon>
        <taxon>Tracheophyta</taxon>
        <taxon>Spermatophyta</taxon>
        <taxon>Magnoliopsida</taxon>
        <taxon>eudicotyledons</taxon>
        <taxon>Gunneridae</taxon>
        <taxon>Pentapetalae</taxon>
        <taxon>asterids</taxon>
        <taxon>lamiids</taxon>
        <taxon>Lamiales</taxon>
        <taxon>Gesneriaceae</taxon>
        <taxon>Didymocarpoideae</taxon>
        <taxon>Trichosporeae</taxon>
        <taxon>Loxocarpinae</taxon>
        <taxon>Dorcoceras</taxon>
    </lineage>
</organism>